<dbReference type="NCBIfam" id="TIGR01656">
    <property type="entry name" value="Histidinol-ppas"/>
    <property type="match status" value="1"/>
</dbReference>
<evidence type="ECO:0000256" key="4">
    <source>
        <dbReference type="ARBA" id="ARBA00022723"/>
    </source>
</evidence>
<sequence length="191" mass="19833">MPRGPVAVGPLRPCPTGRAVFLDRDGVLIANRADHVRDFPDVEVLPRARAAVRRITSAGYAAVVVTNQAVVGRDGAPLDHIVAVHRHALRLLGAAVSASYLCPHSPADGCPCRKPRPGMLLRAARDLGLDLGRSYTVGDALTDVDAGRSAGTATALVLTGRGADQYRRADPADLAGTAVLADVGVLADLLP</sequence>
<proteinExistence type="inferred from homology"/>
<dbReference type="GO" id="GO:0005975">
    <property type="term" value="P:carbohydrate metabolic process"/>
    <property type="evidence" value="ECO:0007669"/>
    <property type="project" value="InterPro"/>
</dbReference>
<accession>A0A9X3NNG5</accession>
<dbReference type="RefSeq" id="WP_270071081.1">
    <property type="nucleotide sequence ID" value="NZ_JAJAQC010000007.1"/>
</dbReference>
<dbReference type="InterPro" id="IPR036412">
    <property type="entry name" value="HAD-like_sf"/>
</dbReference>
<dbReference type="InterPro" id="IPR023214">
    <property type="entry name" value="HAD_sf"/>
</dbReference>
<evidence type="ECO:0000256" key="6">
    <source>
        <dbReference type="ARBA" id="ARBA00023277"/>
    </source>
</evidence>
<comment type="similarity">
    <text evidence="2">Belongs to the GmhB family.</text>
</comment>
<comment type="subcellular location">
    <subcellularLocation>
        <location evidence="1">Cytoplasm</location>
    </subcellularLocation>
</comment>
<name>A0A9X3NNG5_9ACTN</name>
<evidence type="ECO:0000313" key="8">
    <source>
        <dbReference type="EMBL" id="MDA0563795.1"/>
    </source>
</evidence>
<dbReference type="InterPro" id="IPR006549">
    <property type="entry name" value="HAD-SF_hydro_IIIA"/>
</dbReference>
<evidence type="ECO:0000256" key="2">
    <source>
        <dbReference type="ARBA" id="ARBA00005628"/>
    </source>
</evidence>
<keyword evidence="4" id="KW-0479">Metal-binding</keyword>
<dbReference type="EMBL" id="JAJAQC010000007">
    <property type="protein sequence ID" value="MDA0563795.1"/>
    <property type="molecule type" value="Genomic_DNA"/>
</dbReference>
<dbReference type="PANTHER" id="PTHR42891:SF1">
    <property type="entry name" value="D-GLYCERO-BETA-D-MANNO-HEPTOSE-1,7-BISPHOSPHATE 7-PHOSPHATASE"/>
    <property type="match status" value="1"/>
</dbReference>
<dbReference type="GO" id="GO:0005737">
    <property type="term" value="C:cytoplasm"/>
    <property type="evidence" value="ECO:0007669"/>
    <property type="project" value="UniProtKB-SubCell"/>
</dbReference>
<dbReference type="PANTHER" id="PTHR42891">
    <property type="entry name" value="D-GLYCERO-BETA-D-MANNO-HEPTOSE-1,7-BISPHOSPHATE 7-PHOSPHATASE"/>
    <property type="match status" value="1"/>
</dbReference>
<keyword evidence="6" id="KW-0119">Carbohydrate metabolism</keyword>
<evidence type="ECO:0000256" key="5">
    <source>
        <dbReference type="ARBA" id="ARBA00022801"/>
    </source>
</evidence>
<comment type="caution">
    <text evidence="8">The sequence shown here is derived from an EMBL/GenBank/DDBJ whole genome shotgun (WGS) entry which is preliminary data.</text>
</comment>
<protein>
    <recommendedName>
        <fullName evidence="7">D,D-heptose 1,7-bisphosphate phosphatase</fullName>
    </recommendedName>
</protein>
<dbReference type="InterPro" id="IPR004446">
    <property type="entry name" value="Heptose_bisP_phosphatase"/>
</dbReference>
<dbReference type="AlphaFoldDB" id="A0A9X3NNG5"/>
<dbReference type="NCBIfam" id="TIGR01662">
    <property type="entry name" value="HAD-SF-IIIA"/>
    <property type="match status" value="1"/>
</dbReference>
<keyword evidence="9" id="KW-1185">Reference proteome</keyword>
<evidence type="ECO:0000313" key="9">
    <source>
        <dbReference type="Proteomes" id="UP001140076"/>
    </source>
</evidence>
<dbReference type="SUPFAM" id="SSF56784">
    <property type="entry name" value="HAD-like"/>
    <property type="match status" value="1"/>
</dbReference>
<reference evidence="8" key="1">
    <citation type="submission" date="2021-10" db="EMBL/GenBank/DDBJ databases">
        <title>Streptomonospora sp. nov., isolated from mangrove soil.</title>
        <authorList>
            <person name="Chen X."/>
            <person name="Ge X."/>
            <person name="Liu W."/>
        </authorList>
    </citation>
    <scope>NUCLEOTIDE SEQUENCE</scope>
    <source>
        <strain evidence="8">S1-112</strain>
    </source>
</reference>
<keyword evidence="3" id="KW-0963">Cytoplasm</keyword>
<evidence type="ECO:0000256" key="3">
    <source>
        <dbReference type="ARBA" id="ARBA00022490"/>
    </source>
</evidence>
<dbReference type="GO" id="GO:0016791">
    <property type="term" value="F:phosphatase activity"/>
    <property type="evidence" value="ECO:0007669"/>
    <property type="project" value="InterPro"/>
</dbReference>
<dbReference type="Proteomes" id="UP001140076">
    <property type="component" value="Unassembled WGS sequence"/>
</dbReference>
<dbReference type="Gene3D" id="3.40.50.1000">
    <property type="entry name" value="HAD superfamily/HAD-like"/>
    <property type="match status" value="1"/>
</dbReference>
<organism evidence="8 9">
    <name type="scientific">Streptomonospora mangrovi</name>
    <dbReference type="NCBI Taxonomy" id="2883123"/>
    <lineage>
        <taxon>Bacteria</taxon>
        <taxon>Bacillati</taxon>
        <taxon>Actinomycetota</taxon>
        <taxon>Actinomycetes</taxon>
        <taxon>Streptosporangiales</taxon>
        <taxon>Nocardiopsidaceae</taxon>
        <taxon>Streptomonospora</taxon>
    </lineage>
</organism>
<evidence type="ECO:0000256" key="7">
    <source>
        <dbReference type="ARBA" id="ARBA00031828"/>
    </source>
</evidence>
<gene>
    <name evidence="8" type="ORF">LG943_05555</name>
</gene>
<dbReference type="InterPro" id="IPR006543">
    <property type="entry name" value="Histidinol-phos"/>
</dbReference>
<dbReference type="Pfam" id="PF13242">
    <property type="entry name" value="Hydrolase_like"/>
    <property type="match status" value="1"/>
</dbReference>
<evidence type="ECO:0000256" key="1">
    <source>
        <dbReference type="ARBA" id="ARBA00004496"/>
    </source>
</evidence>
<dbReference type="GO" id="GO:0046872">
    <property type="term" value="F:metal ion binding"/>
    <property type="evidence" value="ECO:0007669"/>
    <property type="project" value="UniProtKB-KW"/>
</dbReference>
<keyword evidence="5 8" id="KW-0378">Hydrolase</keyword>